<comment type="caution">
    <text evidence="6">The sequence shown here is derived from an EMBL/GenBank/DDBJ whole genome shotgun (WGS) entry which is preliminary data.</text>
</comment>
<organism evidence="6 7">
    <name type="scientific">Chungangia koreensis</name>
    <dbReference type="NCBI Taxonomy" id="752657"/>
    <lineage>
        <taxon>Bacteria</taxon>
        <taxon>Bacillati</taxon>
        <taxon>Bacillota</taxon>
        <taxon>Bacilli</taxon>
        <taxon>Lactobacillales</taxon>
        <taxon>Chungangia</taxon>
    </lineage>
</organism>
<keyword evidence="7" id="KW-1185">Reference proteome</keyword>
<reference evidence="7" key="1">
    <citation type="journal article" date="2019" name="Int. J. Syst. Evol. Microbiol.">
        <title>The Global Catalogue of Microorganisms (GCM) 10K type strain sequencing project: providing services to taxonomists for standard genome sequencing and annotation.</title>
        <authorList>
            <consortium name="The Broad Institute Genomics Platform"/>
            <consortium name="The Broad Institute Genome Sequencing Center for Infectious Disease"/>
            <person name="Wu L."/>
            <person name="Ma J."/>
        </authorList>
    </citation>
    <scope>NUCLEOTIDE SEQUENCE [LARGE SCALE GENOMIC DNA]</scope>
    <source>
        <strain evidence="7">CCUG 59778</strain>
    </source>
</reference>
<evidence type="ECO:0000256" key="3">
    <source>
        <dbReference type="ARBA" id="ARBA00023274"/>
    </source>
</evidence>
<dbReference type="InterPro" id="IPR001705">
    <property type="entry name" value="Ribosomal_bL33"/>
</dbReference>
<keyword evidence="3 5" id="KW-0687">Ribonucleoprotein</keyword>
<dbReference type="GO" id="GO:0005840">
    <property type="term" value="C:ribosome"/>
    <property type="evidence" value="ECO:0007669"/>
    <property type="project" value="UniProtKB-KW"/>
</dbReference>
<dbReference type="EMBL" id="JBHSEC010000022">
    <property type="protein sequence ID" value="MFC4411842.1"/>
    <property type="molecule type" value="Genomic_DNA"/>
</dbReference>
<evidence type="ECO:0000256" key="4">
    <source>
        <dbReference type="ARBA" id="ARBA00035176"/>
    </source>
</evidence>
<proteinExistence type="inferred from homology"/>
<evidence type="ECO:0000256" key="2">
    <source>
        <dbReference type="ARBA" id="ARBA00022980"/>
    </source>
</evidence>
<dbReference type="InterPro" id="IPR011332">
    <property type="entry name" value="Ribosomal_zn-bd"/>
</dbReference>
<protein>
    <recommendedName>
        <fullName evidence="4 5">Large ribosomal subunit protein bL33</fullName>
    </recommendedName>
</protein>
<evidence type="ECO:0000256" key="1">
    <source>
        <dbReference type="ARBA" id="ARBA00007596"/>
    </source>
</evidence>
<dbReference type="Gene3D" id="2.20.28.120">
    <property type="entry name" value="Ribosomal protein L33"/>
    <property type="match status" value="1"/>
</dbReference>
<keyword evidence="2 5" id="KW-0689">Ribosomal protein</keyword>
<accession>A0ABV8X7G6</accession>
<dbReference type="HAMAP" id="MF_00294">
    <property type="entry name" value="Ribosomal_bL33"/>
    <property type="match status" value="1"/>
</dbReference>
<name>A0ABV8X7G6_9LACT</name>
<dbReference type="RefSeq" id="WP_378157237.1">
    <property type="nucleotide sequence ID" value="NZ_JBHSEC010000022.1"/>
</dbReference>
<gene>
    <name evidence="5 6" type="primary">rpmG</name>
    <name evidence="6" type="ORF">ACFOZY_15740</name>
</gene>
<comment type="similarity">
    <text evidence="1 5">Belongs to the bacterial ribosomal protein bL33 family.</text>
</comment>
<evidence type="ECO:0000313" key="6">
    <source>
        <dbReference type="EMBL" id="MFC4411842.1"/>
    </source>
</evidence>
<dbReference type="NCBIfam" id="NF001764">
    <property type="entry name" value="PRK00504.1"/>
    <property type="match status" value="1"/>
</dbReference>
<dbReference type="Pfam" id="PF00471">
    <property type="entry name" value="Ribosomal_L33"/>
    <property type="match status" value="1"/>
</dbReference>
<dbReference type="NCBIfam" id="TIGR01023">
    <property type="entry name" value="rpmG_bact"/>
    <property type="match status" value="1"/>
</dbReference>
<dbReference type="SUPFAM" id="SSF57829">
    <property type="entry name" value="Zn-binding ribosomal proteins"/>
    <property type="match status" value="1"/>
</dbReference>
<evidence type="ECO:0000313" key="7">
    <source>
        <dbReference type="Proteomes" id="UP001595817"/>
    </source>
</evidence>
<dbReference type="InterPro" id="IPR038584">
    <property type="entry name" value="Ribosomal_bL33_sf"/>
</dbReference>
<evidence type="ECO:0000256" key="5">
    <source>
        <dbReference type="HAMAP-Rule" id="MF_00294"/>
    </source>
</evidence>
<dbReference type="Proteomes" id="UP001595817">
    <property type="component" value="Unassembled WGS sequence"/>
</dbReference>
<sequence>MSKKIVLCCVQCGSRNYSVPSGNRADERLEIKKFCSHCNSHTLHKQTL</sequence>